<evidence type="ECO:0008006" key="3">
    <source>
        <dbReference type="Google" id="ProtNLM"/>
    </source>
</evidence>
<dbReference type="AlphaFoldDB" id="A0A8J2MG81"/>
<protein>
    <recommendedName>
        <fullName evidence="3">Reverse transcriptase domain-containing protein</fullName>
    </recommendedName>
</protein>
<keyword evidence="2" id="KW-1185">Reference proteome</keyword>
<reference evidence="1" key="1">
    <citation type="submission" date="2021-04" db="EMBL/GenBank/DDBJ databases">
        <authorList>
            <person name="Chebbi M.A.C M."/>
        </authorList>
    </citation>
    <scope>NUCLEOTIDE SEQUENCE</scope>
</reference>
<gene>
    <name evidence="1" type="ORF">HICCMSTLAB_LOCUS2986</name>
</gene>
<accession>A0A8J2MG81</accession>
<comment type="caution">
    <text evidence="1">The sequence shown here is derived from an EMBL/GenBank/DDBJ whole genome shotgun (WGS) entry which is preliminary data.</text>
</comment>
<evidence type="ECO:0000313" key="2">
    <source>
        <dbReference type="Proteomes" id="UP000786811"/>
    </source>
</evidence>
<dbReference type="EMBL" id="CAJNRD030001117">
    <property type="protein sequence ID" value="CAG5079338.1"/>
    <property type="molecule type" value="Genomic_DNA"/>
</dbReference>
<proteinExistence type="predicted"/>
<evidence type="ECO:0000313" key="1">
    <source>
        <dbReference type="EMBL" id="CAG5079338.1"/>
    </source>
</evidence>
<sequence>MVDDLCLLWVSMKKPSFVNADGDAFFDFPFDEKELDFAIENLNIRSSPGLDYGIDYKIITMLPQEDKNLLLNICNEALINSEIAVNKIGHALAELGLELSAPKSKLCVFSRGNKELQLKNQGKIIAGRKVWKITINGTEIQNSEWVCFLGMYFQSSLSWDKHIEEIRKKCQSPLKTISCLRHTWWGANPTLLIGLYRALIRSRIEYGAMFFHKLTLGQINKIDKIQFRALRAALGYRASTTTNVILAEAKEPPLYLRFGFIYVTTI</sequence>
<organism evidence="1 2">
    <name type="scientific">Cotesia congregata</name>
    <name type="common">Parasitoid wasp</name>
    <name type="synonym">Apanteles congregatus</name>
    <dbReference type="NCBI Taxonomy" id="51543"/>
    <lineage>
        <taxon>Eukaryota</taxon>
        <taxon>Metazoa</taxon>
        <taxon>Ecdysozoa</taxon>
        <taxon>Arthropoda</taxon>
        <taxon>Hexapoda</taxon>
        <taxon>Insecta</taxon>
        <taxon>Pterygota</taxon>
        <taxon>Neoptera</taxon>
        <taxon>Endopterygota</taxon>
        <taxon>Hymenoptera</taxon>
        <taxon>Apocrita</taxon>
        <taxon>Ichneumonoidea</taxon>
        <taxon>Braconidae</taxon>
        <taxon>Microgastrinae</taxon>
        <taxon>Cotesia</taxon>
    </lineage>
</organism>
<dbReference type="Proteomes" id="UP000786811">
    <property type="component" value="Unassembled WGS sequence"/>
</dbReference>
<dbReference type="OrthoDB" id="7701509at2759"/>
<name>A0A8J2MG81_COTCN</name>